<evidence type="ECO:0000256" key="3">
    <source>
        <dbReference type="ARBA" id="ARBA00022692"/>
    </source>
</evidence>
<dbReference type="Pfam" id="PF00001">
    <property type="entry name" value="7tm_1"/>
    <property type="match status" value="1"/>
</dbReference>
<evidence type="ECO:0000256" key="10">
    <source>
        <dbReference type="SAM" id="Phobius"/>
    </source>
</evidence>
<dbReference type="RefSeq" id="XP_065644299.1">
    <property type="nucleotide sequence ID" value="XM_065788227.1"/>
</dbReference>
<feature type="transmembrane region" description="Helical" evidence="10">
    <location>
        <begin position="178"/>
        <end position="197"/>
    </location>
</feature>
<accession>A0ABM4B621</accession>
<evidence type="ECO:0000256" key="5">
    <source>
        <dbReference type="ARBA" id="ARBA00023040"/>
    </source>
</evidence>
<feature type="transmembrane region" description="Helical" evidence="10">
    <location>
        <begin position="217"/>
        <end position="235"/>
    </location>
</feature>
<feature type="transmembrane region" description="Helical" evidence="10">
    <location>
        <begin position="135"/>
        <end position="158"/>
    </location>
</feature>
<dbReference type="CDD" id="cd00637">
    <property type="entry name" value="7tm_classA_rhodopsin-like"/>
    <property type="match status" value="1"/>
</dbReference>
<dbReference type="SUPFAM" id="SSF81321">
    <property type="entry name" value="Family A G protein-coupled receptor-like"/>
    <property type="match status" value="1"/>
</dbReference>
<dbReference type="PANTHER" id="PTHR24246:SF27">
    <property type="entry name" value="ADENOSINE RECEPTOR, ISOFORM A"/>
    <property type="match status" value="1"/>
</dbReference>
<name>A0ABM4B621_HYDVU</name>
<protein>
    <submittedName>
        <fullName evidence="13">Somatostatin receptor type 2</fullName>
    </submittedName>
</protein>
<keyword evidence="2" id="KW-1003">Cell membrane</keyword>
<keyword evidence="6 10" id="KW-0472">Membrane</keyword>
<evidence type="ECO:0000256" key="2">
    <source>
        <dbReference type="ARBA" id="ARBA00022475"/>
    </source>
</evidence>
<organism evidence="12 13">
    <name type="scientific">Hydra vulgaris</name>
    <name type="common">Hydra</name>
    <name type="synonym">Hydra attenuata</name>
    <dbReference type="NCBI Taxonomy" id="6087"/>
    <lineage>
        <taxon>Eukaryota</taxon>
        <taxon>Metazoa</taxon>
        <taxon>Cnidaria</taxon>
        <taxon>Hydrozoa</taxon>
        <taxon>Hydroidolina</taxon>
        <taxon>Anthoathecata</taxon>
        <taxon>Aplanulata</taxon>
        <taxon>Hydridae</taxon>
        <taxon>Hydra</taxon>
    </lineage>
</organism>
<sequence length="393" mass="45462">MIFKNYIKIYIYQKMVDTALNCTELLMNVFGNTTTVGSEKIKAARYFCEKINTFNSSLSSKEYFNEFCCKNDFLSQMCITFLEKHIKQEGFSVVCSSYLIYSYVLIGLCVPLGLPANFLILILNLRHHILPKQTSYFLGSLSVADIGVIINFITLAVYQKRNPNLSKNVSQFLMPSTHIFFVSISMLQICVVSIERAMAVTWPLQYTIFFTPRRAKIVTLVVWLWGMSNLAISLLRIHVQSTLYKNFVIYTFLFTLLVFPMVIVFFSYLVISLSAFKKIRHDKECAKFIADSAQVKLKSNSGWSIHTLRQKEIKVSVNIAAMVLPFLCCWMFFTFTHVNEVLKNQRFNGIWNWFILALPMFVSSTNPVVYILLTKPLRKKTRAFFKKKLKSLL</sequence>
<keyword evidence="3 10" id="KW-0812">Transmembrane</keyword>
<keyword evidence="5" id="KW-0297">G-protein coupled receptor</keyword>
<keyword evidence="12" id="KW-1185">Reference proteome</keyword>
<evidence type="ECO:0000256" key="6">
    <source>
        <dbReference type="ARBA" id="ARBA00023136"/>
    </source>
</evidence>
<comment type="subcellular location">
    <subcellularLocation>
        <location evidence="1">Cell membrane</location>
        <topology evidence="1">Multi-pass membrane protein</topology>
    </subcellularLocation>
</comment>
<dbReference type="GeneID" id="124809697"/>
<evidence type="ECO:0000256" key="8">
    <source>
        <dbReference type="ARBA" id="ARBA00023180"/>
    </source>
</evidence>
<keyword evidence="9" id="KW-0807">Transducer</keyword>
<feature type="transmembrane region" description="Helical" evidence="10">
    <location>
        <begin position="315"/>
        <end position="333"/>
    </location>
</feature>
<dbReference type="Proteomes" id="UP001652625">
    <property type="component" value="Chromosome 01"/>
</dbReference>
<dbReference type="PANTHER" id="PTHR24246">
    <property type="entry name" value="OLFACTORY RECEPTOR AND ADENOSINE RECEPTOR"/>
    <property type="match status" value="1"/>
</dbReference>
<dbReference type="InterPro" id="IPR017452">
    <property type="entry name" value="GPCR_Rhodpsn_7TM"/>
</dbReference>
<dbReference type="Gene3D" id="1.20.1070.10">
    <property type="entry name" value="Rhodopsin 7-helix transmembrane proteins"/>
    <property type="match status" value="1"/>
</dbReference>
<evidence type="ECO:0000259" key="11">
    <source>
        <dbReference type="PROSITE" id="PS50262"/>
    </source>
</evidence>
<feature type="transmembrane region" description="Helical" evidence="10">
    <location>
        <begin position="247"/>
        <end position="271"/>
    </location>
</feature>
<keyword evidence="4 10" id="KW-1133">Transmembrane helix</keyword>
<dbReference type="PROSITE" id="PS50262">
    <property type="entry name" value="G_PROTEIN_RECEP_F1_2"/>
    <property type="match status" value="1"/>
</dbReference>
<reference evidence="12" key="1">
    <citation type="submission" date="2025-05" db="UniProtKB">
        <authorList>
            <consortium name="RefSeq"/>
        </authorList>
    </citation>
    <scope>NUCLEOTIDE SEQUENCE [LARGE SCALE GENOMIC DNA]</scope>
</reference>
<keyword evidence="7 13" id="KW-0675">Receptor</keyword>
<evidence type="ECO:0000256" key="4">
    <source>
        <dbReference type="ARBA" id="ARBA00022989"/>
    </source>
</evidence>
<dbReference type="PRINTS" id="PR00237">
    <property type="entry name" value="GPCRRHODOPSN"/>
</dbReference>
<evidence type="ECO:0000256" key="1">
    <source>
        <dbReference type="ARBA" id="ARBA00004651"/>
    </source>
</evidence>
<dbReference type="InterPro" id="IPR000276">
    <property type="entry name" value="GPCR_Rhodpsn"/>
</dbReference>
<feature type="transmembrane region" description="Helical" evidence="10">
    <location>
        <begin position="353"/>
        <end position="373"/>
    </location>
</feature>
<evidence type="ECO:0000313" key="12">
    <source>
        <dbReference type="Proteomes" id="UP001652625"/>
    </source>
</evidence>
<evidence type="ECO:0000256" key="9">
    <source>
        <dbReference type="ARBA" id="ARBA00023224"/>
    </source>
</evidence>
<evidence type="ECO:0000313" key="13">
    <source>
        <dbReference type="RefSeq" id="XP_065644299.1"/>
    </source>
</evidence>
<reference evidence="13" key="2">
    <citation type="submission" date="2025-08" db="UniProtKB">
        <authorList>
            <consortium name="RefSeq"/>
        </authorList>
    </citation>
    <scope>IDENTIFICATION</scope>
</reference>
<feature type="domain" description="G-protein coupled receptors family 1 profile" evidence="11">
    <location>
        <begin position="116"/>
        <end position="370"/>
    </location>
</feature>
<gene>
    <name evidence="13" type="primary">LOC124809697</name>
</gene>
<evidence type="ECO:0000256" key="7">
    <source>
        <dbReference type="ARBA" id="ARBA00023170"/>
    </source>
</evidence>
<feature type="transmembrane region" description="Helical" evidence="10">
    <location>
        <begin position="98"/>
        <end position="123"/>
    </location>
</feature>
<proteinExistence type="predicted"/>
<keyword evidence="8" id="KW-0325">Glycoprotein</keyword>